<name>A0A6G1IMF8_9PLEO</name>
<dbReference type="GO" id="GO:0009116">
    <property type="term" value="P:nucleoside metabolic process"/>
    <property type="evidence" value="ECO:0007669"/>
    <property type="project" value="InterPro"/>
</dbReference>
<proteinExistence type="predicted"/>
<reference evidence="2" key="1">
    <citation type="journal article" date="2020" name="Stud. Mycol.">
        <title>101 Dothideomycetes genomes: a test case for predicting lifestyles and emergence of pathogens.</title>
        <authorList>
            <person name="Haridas S."/>
            <person name="Albert R."/>
            <person name="Binder M."/>
            <person name="Bloem J."/>
            <person name="Labutti K."/>
            <person name="Salamov A."/>
            <person name="Andreopoulos B."/>
            <person name="Baker S."/>
            <person name="Barry K."/>
            <person name="Bills G."/>
            <person name="Bluhm B."/>
            <person name="Cannon C."/>
            <person name="Castanera R."/>
            <person name="Culley D."/>
            <person name="Daum C."/>
            <person name="Ezra D."/>
            <person name="Gonzalez J."/>
            <person name="Henrissat B."/>
            <person name="Kuo A."/>
            <person name="Liang C."/>
            <person name="Lipzen A."/>
            <person name="Lutzoni F."/>
            <person name="Magnuson J."/>
            <person name="Mondo S."/>
            <person name="Nolan M."/>
            <person name="Ohm R."/>
            <person name="Pangilinan J."/>
            <person name="Park H.-J."/>
            <person name="Ramirez L."/>
            <person name="Alfaro M."/>
            <person name="Sun H."/>
            <person name="Tritt A."/>
            <person name="Yoshinaga Y."/>
            <person name="Zwiers L.-H."/>
            <person name="Turgeon B."/>
            <person name="Goodwin S."/>
            <person name="Spatafora J."/>
            <person name="Crous P."/>
            <person name="Grigoriev I."/>
        </authorList>
    </citation>
    <scope>NUCLEOTIDE SEQUENCE</scope>
    <source>
        <strain evidence="2">CBS 122367</strain>
    </source>
</reference>
<gene>
    <name evidence="2" type="ORF">K458DRAFT_394281</name>
</gene>
<evidence type="ECO:0000313" key="3">
    <source>
        <dbReference type="Proteomes" id="UP000799291"/>
    </source>
</evidence>
<evidence type="ECO:0000256" key="1">
    <source>
        <dbReference type="SAM" id="MobiDB-lite"/>
    </source>
</evidence>
<dbReference type="Gene3D" id="3.40.50.1580">
    <property type="entry name" value="Nucleoside phosphorylase domain"/>
    <property type="match status" value="1"/>
</dbReference>
<keyword evidence="3" id="KW-1185">Reference proteome</keyword>
<protein>
    <submittedName>
        <fullName evidence="2">Uncharacterized protein</fullName>
    </submittedName>
</protein>
<sequence>MQPRRQLARLNIGHRDDCRGDSDQAETTTLENNGASSTTTHSICNVSASLLLQPSIGAFAKGWGRALSGLQGNRMRGLARASVFPPRSTFSKAISVYAVGHTTNPLISSPRSCDDYHVAWVCPLADVELLPARLMLDEEHPTPPYDTHYDENTYICGTINGHAVVIATYLP</sequence>
<feature type="compositionally biased region" description="Polar residues" evidence="1">
    <location>
        <begin position="25"/>
        <end position="37"/>
    </location>
</feature>
<dbReference type="OrthoDB" id="626167at2759"/>
<dbReference type="Proteomes" id="UP000799291">
    <property type="component" value="Unassembled WGS sequence"/>
</dbReference>
<organism evidence="2 3">
    <name type="scientific">Lentithecium fluviatile CBS 122367</name>
    <dbReference type="NCBI Taxonomy" id="1168545"/>
    <lineage>
        <taxon>Eukaryota</taxon>
        <taxon>Fungi</taxon>
        <taxon>Dikarya</taxon>
        <taxon>Ascomycota</taxon>
        <taxon>Pezizomycotina</taxon>
        <taxon>Dothideomycetes</taxon>
        <taxon>Pleosporomycetidae</taxon>
        <taxon>Pleosporales</taxon>
        <taxon>Massarineae</taxon>
        <taxon>Lentitheciaceae</taxon>
        <taxon>Lentithecium</taxon>
    </lineage>
</organism>
<accession>A0A6G1IMF8</accession>
<evidence type="ECO:0000313" key="2">
    <source>
        <dbReference type="EMBL" id="KAF2679131.1"/>
    </source>
</evidence>
<dbReference type="AlphaFoldDB" id="A0A6G1IMF8"/>
<dbReference type="EMBL" id="MU005606">
    <property type="protein sequence ID" value="KAF2679131.1"/>
    <property type="molecule type" value="Genomic_DNA"/>
</dbReference>
<feature type="region of interest" description="Disordered" evidence="1">
    <location>
        <begin position="14"/>
        <end position="37"/>
    </location>
</feature>
<dbReference type="InterPro" id="IPR035994">
    <property type="entry name" value="Nucleoside_phosphorylase_sf"/>
</dbReference>
<dbReference type="GO" id="GO:0003824">
    <property type="term" value="F:catalytic activity"/>
    <property type="evidence" value="ECO:0007669"/>
    <property type="project" value="InterPro"/>
</dbReference>